<dbReference type="GO" id="GO:0005737">
    <property type="term" value="C:cytoplasm"/>
    <property type="evidence" value="ECO:0007669"/>
    <property type="project" value="TreeGrafter"/>
</dbReference>
<dbReference type="FunCoup" id="A0A1D3D6P3">
    <property type="interactions" value="155"/>
</dbReference>
<dbReference type="PANTHER" id="PTHR12821">
    <property type="entry name" value="BYSTIN"/>
    <property type="match status" value="1"/>
</dbReference>
<dbReference type="InParanoid" id="A0A1D3D6P3"/>
<evidence type="ECO:0000313" key="2">
    <source>
        <dbReference type="EMBL" id="OEH79124.1"/>
    </source>
</evidence>
<dbReference type="PANTHER" id="PTHR12821:SF0">
    <property type="entry name" value="BYSTIN"/>
    <property type="match status" value="1"/>
</dbReference>
<comment type="caution">
    <text evidence="2">The sequence shown here is derived from an EMBL/GenBank/DDBJ whole genome shotgun (WGS) entry which is preliminary data.</text>
</comment>
<dbReference type="GO" id="GO:0030515">
    <property type="term" value="F:snoRNA binding"/>
    <property type="evidence" value="ECO:0007669"/>
    <property type="project" value="TreeGrafter"/>
</dbReference>
<dbReference type="GO" id="GO:0006364">
    <property type="term" value="P:rRNA processing"/>
    <property type="evidence" value="ECO:0007669"/>
    <property type="project" value="TreeGrafter"/>
</dbReference>
<evidence type="ECO:0000313" key="3">
    <source>
        <dbReference type="Proteomes" id="UP000095192"/>
    </source>
</evidence>
<accession>A0A1D3D6P3</accession>
<sequence>MNSKGPQEMNSKADTPVHQPQFRGWLLLAVQCTGSGVALLPTPDDTGCSAMPNPTTVLHICVLCLFFMPKAERRRRKGAQRHNPLYEDVLDAQGIPLPGGAIKASRNRKIKEAVEDAQTLESAARNDVEGETMLPSRLGAKLLKLVEDQQEAEGIGAPSEGEASIDEEEADEDGFILLDCEEDEDDLAFYKQRAGSTTKNTVNLADLVMEQLRKQTDAQPVEEPPESTLSPKVVEVYTAMAPFLARYKSGKVPKAFKIIPRLHAWEEVLVLTNPPLWSKQATREATRIFCSNLREQMAQRFLCTVLLPAVRDDIAANKKLNYHLYMALKKALFKPGAFFKGIYLPLALDGCSIREAVIVGSVVSKVSIPVLHGAAALVRLAAVTPEQWIPSVSHMMTVLIDKKYSLPVQAIDSCVTHFSRFISNEVKVTVAWHKCLLVLVQRYKVNLSSSQRAKLKEVLKMYFHAKVGPEIRRELAAQQPALLLEQQQRALLALAENQKDTQRIVVD</sequence>
<dbReference type="Proteomes" id="UP000095192">
    <property type="component" value="Unassembled WGS sequence"/>
</dbReference>
<dbReference type="Gene3D" id="1.25.40.480">
    <property type="match status" value="1"/>
</dbReference>
<dbReference type="GO" id="GO:0005730">
    <property type="term" value="C:nucleolus"/>
    <property type="evidence" value="ECO:0007669"/>
    <property type="project" value="TreeGrafter"/>
</dbReference>
<dbReference type="GO" id="GO:0030688">
    <property type="term" value="C:preribosome, small subunit precursor"/>
    <property type="evidence" value="ECO:0007669"/>
    <property type="project" value="TreeGrafter"/>
</dbReference>
<comment type="similarity">
    <text evidence="1">Belongs to the bystin family.</text>
</comment>
<dbReference type="VEuPathDB" id="ToxoDB:cyc_03218"/>
<organism evidence="2 3">
    <name type="scientific">Cyclospora cayetanensis</name>
    <dbReference type="NCBI Taxonomy" id="88456"/>
    <lineage>
        <taxon>Eukaryota</taxon>
        <taxon>Sar</taxon>
        <taxon>Alveolata</taxon>
        <taxon>Apicomplexa</taxon>
        <taxon>Conoidasida</taxon>
        <taxon>Coccidia</taxon>
        <taxon>Eucoccidiorida</taxon>
        <taxon>Eimeriorina</taxon>
        <taxon>Eimeriidae</taxon>
        <taxon>Cyclospora</taxon>
    </lineage>
</organism>
<dbReference type="AlphaFoldDB" id="A0A1D3D6P3"/>
<evidence type="ECO:0000256" key="1">
    <source>
        <dbReference type="ARBA" id="ARBA00007114"/>
    </source>
</evidence>
<dbReference type="EMBL" id="JROU02000483">
    <property type="protein sequence ID" value="OEH79124.1"/>
    <property type="molecule type" value="Genomic_DNA"/>
</dbReference>
<dbReference type="VEuPathDB" id="ToxoDB:LOC34619952"/>
<name>A0A1D3D6P3_9EIME</name>
<reference evidence="2 3" key="1">
    <citation type="journal article" date="2016" name="BMC Genomics">
        <title>Comparative genomics reveals Cyclospora cayetanensis possesses coccidia-like metabolism and invasion components but unique surface antigens.</title>
        <authorList>
            <person name="Liu S."/>
            <person name="Wang L."/>
            <person name="Zheng H."/>
            <person name="Xu Z."/>
            <person name="Roellig D.M."/>
            <person name="Li N."/>
            <person name="Frace M.A."/>
            <person name="Tang K."/>
            <person name="Arrowood M.J."/>
            <person name="Moss D.M."/>
            <person name="Zhang L."/>
            <person name="Feng Y."/>
            <person name="Xiao L."/>
        </authorList>
    </citation>
    <scope>NUCLEOTIDE SEQUENCE [LARGE SCALE GENOMIC DNA]</scope>
    <source>
        <strain evidence="2 3">CHN_HEN01</strain>
    </source>
</reference>
<keyword evidence="3" id="KW-1185">Reference proteome</keyword>
<protein>
    <submittedName>
        <fullName evidence="2">Bystin</fullName>
    </submittedName>
</protein>
<proteinExistence type="inferred from homology"/>
<gene>
    <name evidence="2" type="ORF">cyc_03218</name>
</gene>
<dbReference type="Pfam" id="PF05291">
    <property type="entry name" value="Bystin"/>
    <property type="match status" value="1"/>
</dbReference>
<dbReference type="InterPro" id="IPR007955">
    <property type="entry name" value="Bystin"/>
</dbReference>